<evidence type="ECO:0000313" key="3">
    <source>
        <dbReference type="Proteomes" id="UP001430953"/>
    </source>
</evidence>
<gene>
    <name evidence="2" type="ORF">PUN28_008095</name>
</gene>
<dbReference type="EMBL" id="JADYXP020000007">
    <property type="protein sequence ID" value="KAL0120202.1"/>
    <property type="molecule type" value="Genomic_DNA"/>
</dbReference>
<protein>
    <submittedName>
        <fullName evidence="2">Uncharacterized protein</fullName>
    </submittedName>
</protein>
<keyword evidence="3" id="KW-1185">Reference proteome</keyword>
<reference evidence="2 3" key="1">
    <citation type="submission" date="2023-03" db="EMBL/GenBank/DDBJ databases">
        <title>High recombination rates correlate with genetic variation in Cardiocondyla obscurior ants.</title>
        <authorList>
            <person name="Errbii M."/>
        </authorList>
    </citation>
    <scope>NUCLEOTIDE SEQUENCE [LARGE SCALE GENOMIC DNA]</scope>
    <source>
        <strain evidence="2">Alpha-2009</strain>
        <tissue evidence="2">Whole body</tissue>
    </source>
</reference>
<feature type="transmembrane region" description="Helical" evidence="1">
    <location>
        <begin position="21"/>
        <end position="45"/>
    </location>
</feature>
<keyword evidence="1" id="KW-0812">Transmembrane</keyword>
<dbReference type="Proteomes" id="UP001430953">
    <property type="component" value="Unassembled WGS sequence"/>
</dbReference>
<name>A0AAW2G118_9HYME</name>
<evidence type="ECO:0000313" key="2">
    <source>
        <dbReference type="EMBL" id="KAL0120202.1"/>
    </source>
</evidence>
<evidence type="ECO:0000256" key="1">
    <source>
        <dbReference type="SAM" id="Phobius"/>
    </source>
</evidence>
<accession>A0AAW2G118</accession>
<proteinExistence type="predicted"/>
<keyword evidence="1" id="KW-0472">Membrane</keyword>
<dbReference type="AlphaFoldDB" id="A0AAW2G118"/>
<comment type="caution">
    <text evidence="2">The sequence shown here is derived from an EMBL/GenBank/DDBJ whole genome shotgun (WGS) entry which is preliminary data.</text>
</comment>
<organism evidence="2 3">
    <name type="scientific">Cardiocondyla obscurior</name>
    <dbReference type="NCBI Taxonomy" id="286306"/>
    <lineage>
        <taxon>Eukaryota</taxon>
        <taxon>Metazoa</taxon>
        <taxon>Ecdysozoa</taxon>
        <taxon>Arthropoda</taxon>
        <taxon>Hexapoda</taxon>
        <taxon>Insecta</taxon>
        <taxon>Pterygota</taxon>
        <taxon>Neoptera</taxon>
        <taxon>Endopterygota</taxon>
        <taxon>Hymenoptera</taxon>
        <taxon>Apocrita</taxon>
        <taxon>Aculeata</taxon>
        <taxon>Formicoidea</taxon>
        <taxon>Formicidae</taxon>
        <taxon>Myrmicinae</taxon>
        <taxon>Cardiocondyla</taxon>
    </lineage>
</organism>
<keyword evidence="1" id="KW-1133">Transmembrane helix</keyword>
<sequence>MEGRLGAVEEYFNRRGFSPRVVFLSLSLSLSFLLLLFFLSPFFYLEICRRRPYTSGANIFYAKVDGSGTIICTLIIRGYSEIKRTTVRSFLSN</sequence>